<reference evidence="1 2" key="1">
    <citation type="submission" date="2013-08" db="EMBL/GenBank/DDBJ databases">
        <authorList>
            <person name="Weinstock G."/>
            <person name="Sodergren E."/>
            <person name="Wylie T."/>
            <person name="Fulton L."/>
            <person name="Fulton R."/>
            <person name="Fronick C."/>
            <person name="O'Laughlin M."/>
            <person name="Godfrey J."/>
            <person name="Miner T."/>
            <person name="Herter B."/>
            <person name="Appelbaum E."/>
            <person name="Cordes M."/>
            <person name="Lek S."/>
            <person name="Wollam A."/>
            <person name="Pepin K.H."/>
            <person name="Palsikar V.B."/>
            <person name="Mitreva M."/>
            <person name="Wilson R.K."/>
        </authorList>
    </citation>
    <scope>NUCLEOTIDE SEQUENCE [LARGE SCALE GENOMIC DNA]</scope>
    <source>
        <strain evidence="1 2">ATCC BAA-474</strain>
    </source>
</reference>
<protein>
    <submittedName>
        <fullName evidence="1">Uncharacterized protein</fullName>
    </submittedName>
</protein>
<dbReference type="HOGENOM" id="CLU_2517692_0_0_0"/>
<accession>U7VG18</accession>
<proteinExistence type="predicted"/>
<dbReference type="STRING" id="1319815.HMPREF0202_00004"/>
<evidence type="ECO:0000313" key="2">
    <source>
        <dbReference type="Proteomes" id="UP000017081"/>
    </source>
</evidence>
<dbReference type="RefSeq" id="WP_023049555.1">
    <property type="nucleotide sequence ID" value="NZ_KI518054.1"/>
</dbReference>
<sequence>MKVLNKWDIPGTNGRYELHLIKYNENKTDYEVWSNRSKKHLKDTTAWGTYKGLMRTFGLVFEDEKDTVQRKMYLKGVPSGKRGIT</sequence>
<keyword evidence="2" id="KW-1185">Reference proteome</keyword>
<name>U7VG18_9FUSO</name>
<dbReference type="EMBL" id="AXZF01000001">
    <property type="protein sequence ID" value="ERT70084.1"/>
    <property type="molecule type" value="Genomic_DNA"/>
</dbReference>
<evidence type="ECO:0000313" key="1">
    <source>
        <dbReference type="EMBL" id="ERT70084.1"/>
    </source>
</evidence>
<dbReference type="Proteomes" id="UP000017081">
    <property type="component" value="Unassembled WGS sequence"/>
</dbReference>
<organism evidence="1 2">
    <name type="scientific">Cetobacterium somerae ATCC BAA-474</name>
    <dbReference type="NCBI Taxonomy" id="1319815"/>
    <lineage>
        <taxon>Bacteria</taxon>
        <taxon>Fusobacteriati</taxon>
        <taxon>Fusobacteriota</taxon>
        <taxon>Fusobacteriia</taxon>
        <taxon>Fusobacteriales</taxon>
        <taxon>Fusobacteriaceae</taxon>
        <taxon>Cetobacterium</taxon>
    </lineage>
</organism>
<dbReference type="AlphaFoldDB" id="U7VG18"/>
<gene>
    <name evidence="1" type="ORF">HMPREF0202_00004</name>
</gene>
<comment type="caution">
    <text evidence="1">The sequence shown here is derived from an EMBL/GenBank/DDBJ whole genome shotgun (WGS) entry which is preliminary data.</text>
</comment>
<feature type="non-terminal residue" evidence="1">
    <location>
        <position position="85"/>
    </location>
</feature>